<keyword evidence="13" id="KW-1185">Reference proteome</keyword>
<dbReference type="GO" id="GO:0016274">
    <property type="term" value="F:protein-arginine N-methyltransferase activity"/>
    <property type="evidence" value="ECO:0007669"/>
    <property type="project" value="InterPro"/>
</dbReference>
<dbReference type="InterPro" id="IPR035075">
    <property type="entry name" value="PRMT5"/>
</dbReference>
<reference evidence="11" key="2">
    <citation type="submission" date="2009-03" db="EMBL/GenBank/DDBJ databases">
        <authorList>
            <person name="Gang L."/>
        </authorList>
    </citation>
    <scope>NUCLEOTIDE SEQUENCE</scope>
    <source>
        <strain evidence="11">Anhui</strain>
    </source>
</reference>
<reference evidence="12 13" key="3">
    <citation type="submission" date="2019-03" db="EMBL/GenBank/DDBJ databases">
        <title>An improved genome assembly of the fluke Schistosoma japonicum.</title>
        <authorList>
            <person name="Hu W."/>
            <person name="Luo F."/>
            <person name="Yin M."/>
            <person name="Mo X."/>
            <person name="Sun C."/>
            <person name="Wu Q."/>
            <person name="Zhu B."/>
            <person name="Xiang M."/>
            <person name="Wang J."/>
            <person name="Wang Y."/>
            <person name="Zhang T."/>
            <person name="Xu B."/>
            <person name="Zheng H."/>
            <person name="Feng Z."/>
        </authorList>
    </citation>
    <scope>NUCLEOTIDE SEQUENCE [LARGE SCALE GENOMIC DNA]</scope>
    <source>
        <strain evidence="12">HuSjv2</strain>
        <tissue evidence="12">Worms</tissue>
    </source>
</reference>
<feature type="domain" description="PRMT5 oligomerisation" evidence="10">
    <location>
        <begin position="487"/>
        <end position="655"/>
    </location>
</feature>
<evidence type="ECO:0000256" key="3">
    <source>
        <dbReference type="ARBA" id="ARBA00022691"/>
    </source>
</evidence>
<dbReference type="OrthoDB" id="1368803at2759"/>
<dbReference type="PANTHER" id="PTHR10738">
    <property type="entry name" value="PROTEIN ARGININE N-METHYLTRANSFERASE 5"/>
    <property type="match status" value="1"/>
</dbReference>
<reference evidence="11" key="1">
    <citation type="journal article" date="2009" name="Nature">
        <title>The Schistosoma japonicum genome reveals features of host-parasite interplay.</title>
        <authorList>
            <person name="Liu F."/>
            <person name="Zhou Y."/>
            <person name="Wang Z.Q."/>
            <person name="Lu G."/>
            <person name="Zheng H."/>
            <person name="Brindley P.J."/>
            <person name="McManus D.P."/>
            <person name="Blair D."/>
            <person name="Zhang Q.H."/>
            <person name="Zhong Y."/>
            <person name="Wang S."/>
            <person name="Han Z.G."/>
            <person name="Chen Z."/>
        </authorList>
    </citation>
    <scope>NUCLEOTIDE SEQUENCE</scope>
    <source>
        <strain evidence="11">Anhui</strain>
    </source>
</reference>
<feature type="binding site" evidence="6">
    <location>
        <begin position="439"/>
        <end position="440"/>
    </location>
    <ligand>
        <name>S-adenosyl-L-methionine</name>
        <dbReference type="ChEBI" id="CHEBI:59789"/>
    </ligand>
</feature>
<evidence type="ECO:0000313" key="12">
    <source>
        <dbReference type="EMBL" id="TNN06942.1"/>
    </source>
</evidence>
<name>C1LE95_SCHJA</name>
<dbReference type="InterPro" id="IPR035247">
    <property type="entry name" value="PRMT5_TIM"/>
</dbReference>
<dbReference type="InterPro" id="IPR007857">
    <property type="entry name" value="Arg_MeTrfase_PRMT5"/>
</dbReference>
<gene>
    <name evidence="11" type="primary">Prmt5</name>
    <name evidence="12" type="ORF">EWB00_008087</name>
</gene>
<feature type="binding site" evidence="6">
    <location>
        <position position="411"/>
    </location>
    <ligand>
        <name>S-adenosyl-L-methionine</name>
        <dbReference type="ChEBI" id="CHEBI:59789"/>
    </ligand>
</feature>
<accession>C1LE95</accession>
<dbReference type="InterPro" id="IPR029063">
    <property type="entry name" value="SAM-dependent_MTases_sf"/>
</dbReference>
<evidence type="ECO:0000256" key="6">
    <source>
        <dbReference type="PIRSR" id="PIRSR015894-2"/>
    </source>
</evidence>
<evidence type="ECO:0000259" key="8">
    <source>
        <dbReference type="Pfam" id="PF05185"/>
    </source>
</evidence>
<evidence type="ECO:0000313" key="13">
    <source>
        <dbReference type="Proteomes" id="UP000311919"/>
    </source>
</evidence>
<evidence type="ECO:0000256" key="5">
    <source>
        <dbReference type="PIRSR" id="PIRSR015894-1"/>
    </source>
</evidence>
<evidence type="ECO:0000256" key="4">
    <source>
        <dbReference type="PIRNR" id="PIRNR015894"/>
    </source>
</evidence>
<dbReference type="Pfam" id="PF17286">
    <property type="entry name" value="PRMT5_C"/>
    <property type="match status" value="1"/>
</dbReference>
<dbReference type="PROSITE" id="PS51678">
    <property type="entry name" value="SAM_MT_PRMT"/>
    <property type="match status" value="1"/>
</dbReference>
<protein>
    <recommendedName>
        <fullName evidence="4">Protein arginine N-methyltransferase</fullName>
    </recommendedName>
</protein>
<evidence type="ECO:0000259" key="10">
    <source>
        <dbReference type="Pfam" id="PF17286"/>
    </source>
</evidence>
<dbReference type="Pfam" id="PF17285">
    <property type="entry name" value="PRMT5_TIM"/>
    <property type="match status" value="1"/>
</dbReference>
<feature type="domain" description="PRMT5 arginine-N-methyltransferase" evidence="8">
    <location>
        <begin position="289"/>
        <end position="484"/>
    </location>
</feature>
<dbReference type="GO" id="GO:0005634">
    <property type="term" value="C:nucleus"/>
    <property type="evidence" value="ECO:0007669"/>
    <property type="project" value="TreeGrafter"/>
</dbReference>
<dbReference type="EMBL" id="SKCS01000445">
    <property type="protein sequence ID" value="TNN06942.1"/>
    <property type="molecule type" value="Genomic_DNA"/>
</dbReference>
<evidence type="ECO:0000313" key="11">
    <source>
        <dbReference type="EMBL" id="CAX73023.1"/>
    </source>
</evidence>
<comment type="similarity">
    <text evidence="4">Belongs to the class I-like SAM-binding methyltransferase superfamily.</text>
</comment>
<feature type="active site" description="Proton donor/acceptor" evidence="5">
    <location>
        <position position="455"/>
    </location>
</feature>
<dbReference type="GO" id="GO:0005829">
    <property type="term" value="C:cytosol"/>
    <property type="evidence" value="ECO:0007669"/>
    <property type="project" value="TreeGrafter"/>
</dbReference>
<keyword evidence="3 4" id="KW-0949">S-adenosyl-L-methionine</keyword>
<evidence type="ECO:0000256" key="7">
    <source>
        <dbReference type="PIRSR" id="PIRSR015894-3"/>
    </source>
</evidence>
<sequence>MVSEALVGLDLVFTSDVSSQYSSAVSSGFSFLCVDLFHPKLVIEESPDNSTGLLPRSDFAYEKNGKSIMKSLVGKVSTTIDVDSDIMSIRKYGAQTLMKELSWAAHLGLPAVSIRVNRPVNPNLARLLINFIRGEYIPIKIWIVLPMVINFSGSYVVNKNENEESNFDEISFQSPWHWWLNLSTMTADISDALGIVLELPYDLPDESIISRWFSEPVVCLLVHTQLFLTNAKGYPVLPKSHQHIINRFFKLNVQILLTGACRHDKGYAVYQQYIAWLWQSQDAPDLYEEQSKGLEDQLQEPLQPLRDNLSSTTYSIFEMDPFKYQAYETAIYKALCDRSSKCKLSAIVEDNSIKPLQSSMVKDHMEGYIDNGSHDSCQVVMVLGAGRGPLVNATINAAEKAQCKVRIYAVEKNPNALYTLRFRMNYEWRELDVQLIEGDMRDLKTPEKADIFVSELLGSFGDNELSPECLDGAQPMLKDDGISIPCSYTSYVAPLQSLQIYNETKRSKDLTNKIGFSMETPYVVRLRNCQILGPPQPAFTFEHPKKELNQSNAREVCCSFKIQQDAVIHGIAGYFEATLYKDVILSTHPDRHSPQMVSWFPLVFPFEYPIHVHSGNHVTLHLWRNVSSRYVWYEWVLTEPRPTKIHNAAGHVYKIAL</sequence>
<dbReference type="Pfam" id="PF05185">
    <property type="entry name" value="PRMT5"/>
    <property type="match status" value="1"/>
</dbReference>
<dbReference type="InterPro" id="IPR035248">
    <property type="entry name" value="PRMT5_C"/>
</dbReference>
<keyword evidence="2 4" id="KW-0808">Transferase</keyword>
<feature type="binding site" evidence="6">
    <location>
        <position position="314"/>
    </location>
    <ligand>
        <name>S-adenosyl-L-methionine</name>
        <dbReference type="ChEBI" id="CHEBI:59789"/>
    </ligand>
</feature>
<dbReference type="PANTHER" id="PTHR10738:SF0">
    <property type="entry name" value="PROTEIN ARGININE N-METHYLTRANSFERASE 5"/>
    <property type="match status" value="1"/>
</dbReference>
<dbReference type="Gene3D" id="3.40.50.150">
    <property type="entry name" value="Vaccinia Virus protein VP39"/>
    <property type="match status" value="1"/>
</dbReference>
<dbReference type="GO" id="GO:0032259">
    <property type="term" value="P:methylation"/>
    <property type="evidence" value="ECO:0007669"/>
    <property type="project" value="UniProtKB-KW"/>
</dbReference>
<feature type="binding site" evidence="6">
    <location>
        <begin position="323"/>
        <end position="324"/>
    </location>
    <ligand>
        <name>S-adenosyl-L-methionine</name>
        <dbReference type="ChEBI" id="CHEBI:59789"/>
    </ligand>
</feature>
<proteinExistence type="evidence at transcript level"/>
<organism evidence="11">
    <name type="scientific">Schistosoma japonicum</name>
    <name type="common">Blood fluke</name>
    <dbReference type="NCBI Taxonomy" id="6182"/>
    <lineage>
        <taxon>Eukaryota</taxon>
        <taxon>Metazoa</taxon>
        <taxon>Spiralia</taxon>
        <taxon>Lophotrochozoa</taxon>
        <taxon>Platyhelminthes</taxon>
        <taxon>Trematoda</taxon>
        <taxon>Digenea</taxon>
        <taxon>Strigeidida</taxon>
        <taxon>Schistosomatoidea</taxon>
        <taxon>Schistosomatidae</taxon>
        <taxon>Schistosoma</taxon>
    </lineage>
</organism>
<dbReference type="Gene3D" id="3.20.20.150">
    <property type="entry name" value="Divalent-metal-dependent TIM barrel enzymes"/>
    <property type="match status" value="1"/>
</dbReference>
<dbReference type="AlphaFoldDB" id="C1LE95"/>
<evidence type="ECO:0000256" key="1">
    <source>
        <dbReference type="ARBA" id="ARBA00022603"/>
    </source>
</evidence>
<feature type="site" description="Critical for specifying symmetric addition of methyl groups" evidence="7">
    <location>
        <position position="317"/>
    </location>
</feature>
<feature type="active site" description="Proton donor/acceptor" evidence="5">
    <location>
        <position position="464"/>
    </location>
</feature>
<evidence type="ECO:0000256" key="2">
    <source>
        <dbReference type="ARBA" id="ARBA00022679"/>
    </source>
</evidence>
<evidence type="ECO:0000259" key="9">
    <source>
        <dbReference type="Pfam" id="PF17285"/>
    </source>
</evidence>
<dbReference type="STRING" id="6182.C1LE95"/>
<dbReference type="Gene3D" id="2.70.160.11">
    <property type="entry name" value="Hnrnp arginine n-methyltransferase1"/>
    <property type="match status" value="1"/>
</dbReference>
<dbReference type="Proteomes" id="UP000311919">
    <property type="component" value="Unassembled WGS sequence"/>
</dbReference>
<keyword evidence="1 4" id="KW-0489">Methyltransferase</keyword>
<dbReference type="InterPro" id="IPR025799">
    <property type="entry name" value="Arg_MeTrfase"/>
</dbReference>
<dbReference type="SUPFAM" id="SSF53335">
    <property type="entry name" value="S-adenosyl-L-methionine-dependent methyltransferases"/>
    <property type="match status" value="1"/>
</dbReference>
<dbReference type="EMBL" id="FN317292">
    <property type="protein sequence ID" value="CAX73023.1"/>
    <property type="molecule type" value="mRNA"/>
</dbReference>
<feature type="domain" description="PRMT5 TIM barrel" evidence="9">
    <location>
        <begin position="28"/>
        <end position="279"/>
    </location>
</feature>
<dbReference type="GO" id="GO:0006355">
    <property type="term" value="P:regulation of DNA-templated transcription"/>
    <property type="evidence" value="ECO:0007669"/>
    <property type="project" value="TreeGrafter"/>
</dbReference>
<dbReference type="PIRSF" id="PIRSF015894">
    <property type="entry name" value="Skb1_MeTrfase"/>
    <property type="match status" value="1"/>
</dbReference>